<reference evidence="4 5" key="1">
    <citation type="submission" date="2018-08" db="EMBL/GenBank/DDBJ databases">
        <title>Genome sequencing of Agrobacterium vitis strain ICMP 10754.</title>
        <authorList>
            <person name="Visnovsky S.B."/>
            <person name="Pitman A.R."/>
        </authorList>
    </citation>
    <scope>NUCLEOTIDE SEQUENCE [LARGE SCALE GENOMIC DNA]</scope>
    <source>
        <strain evidence="4 5">ICMP 10754</strain>
    </source>
</reference>
<sequence length="533" mass="58737">MAAFDLKSVIRRKDKIWGQRAPWTSIYQEAYDFAVPMRRPGGAGKLKYADKLFDMTAPMSAMYFAGNLQRSLFPAGQPAFVLETGPLAAMKLSAPDRKQLDRILYETSTLIHPFFLAGDWDTAVHEMCVDLSVGTGAILPVKGTPDKPVMFCAIPFDQLAIGVDAFGRVNYVSWKQQIEYEQLVGAFPDGDFPDDVKEKAKSHASDETTLYQDFYADSLPGGGWHFVAYVDKSAVPIRHERYRTQPIAVPRYYRVPGEAYGRGVILTALPTIKTLNKVQELALKTAAISMLGIWAYRSGGTFNPNNVRMGPGEFWAMQSTGGMMGPDVSRLDTPGNMNVANVLVGDLQSQIKQATFDNRLPEYQGTPRSASEMTGRMQQGANIHIGAFGRLVNEIMPVIVPRVAEILSGFGILPMVANVDDLLIAISVRSPMKAALNADRLNAIANYHDLVMNFAGPEQARLYENMDKIMERIGEGLQIDKDLIPNEEEKQAIMAQIQQEQQQQMAAMFAQEAAKQAPKVVGDAAAQDMRAAA</sequence>
<proteinExistence type="predicted"/>
<evidence type="ECO:0000313" key="4">
    <source>
        <dbReference type="EMBL" id="KAA3526119.1"/>
    </source>
</evidence>
<evidence type="ECO:0008006" key="6">
    <source>
        <dbReference type="Google" id="ProtNLM"/>
    </source>
</evidence>
<dbReference type="InterPro" id="IPR020991">
    <property type="entry name" value="Connector_podovirus"/>
</dbReference>
<name>A0A7J4X354_AGRVI</name>
<dbReference type="Pfam" id="PF12236">
    <property type="entry name" value="Head-tail_con"/>
    <property type="match status" value="1"/>
</dbReference>
<keyword evidence="2" id="KW-1188">Viral release from host cell</keyword>
<evidence type="ECO:0000256" key="2">
    <source>
        <dbReference type="ARBA" id="ARBA00022612"/>
    </source>
</evidence>
<evidence type="ECO:0000256" key="1">
    <source>
        <dbReference type="ARBA" id="ARBA00004328"/>
    </source>
</evidence>
<accession>A0A7J4X354</accession>
<organism evidence="4 5">
    <name type="scientific">Agrobacterium vitis</name>
    <name type="common">Rhizobium vitis</name>
    <dbReference type="NCBI Taxonomy" id="373"/>
    <lineage>
        <taxon>Bacteria</taxon>
        <taxon>Pseudomonadati</taxon>
        <taxon>Pseudomonadota</taxon>
        <taxon>Alphaproteobacteria</taxon>
        <taxon>Hyphomicrobiales</taxon>
        <taxon>Rhizobiaceae</taxon>
        <taxon>Rhizobium/Agrobacterium group</taxon>
        <taxon>Agrobacterium</taxon>
    </lineage>
</organism>
<dbReference type="AlphaFoldDB" id="A0A7J4X354"/>
<keyword evidence="3" id="KW-0231">Viral genome packaging</keyword>
<evidence type="ECO:0000256" key="3">
    <source>
        <dbReference type="ARBA" id="ARBA00023219"/>
    </source>
</evidence>
<gene>
    <name evidence="4" type="ORF">DXT89_16475</name>
</gene>
<comment type="subcellular location">
    <subcellularLocation>
        <location evidence="1">Virion</location>
    </subcellularLocation>
</comment>
<comment type="caution">
    <text evidence="4">The sequence shown here is derived from an EMBL/GenBank/DDBJ whole genome shotgun (WGS) entry which is preliminary data.</text>
</comment>
<dbReference type="Proteomes" id="UP000436911">
    <property type="component" value="Unassembled WGS sequence"/>
</dbReference>
<dbReference type="RefSeq" id="WP_149916856.1">
    <property type="nucleotide sequence ID" value="NZ_QUSG01000008.1"/>
</dbReference>
<dbReference type="EMBL" id="QUSG01000008">
    <property type="protein sequence ID" value="KAA3526119.1"/>
    <property type="molecule type" value="Genomic_DNA"/>
</dbReference>
<protein>
    <recommendedName>
        <fullName evidence="6">Phage tail protein</fullName>
    </recommendedName>
</protein>
<evidence type="ECO:0000313" key="5">
    <source>
        <dbReference type="Proteomes" id="UP000436911"/>
    </source>
</evidence>